<dbReference type="EMBL" id="JADNYJ010000082">
    <property type="protein sequence ID" value="KAF8888951.1"/>
    <property type="molecule type" value="Genomic_DNA"/>
</dbReference>
<name>A0A9P5TJN9_GYMJU</name>
<protein>
    <submittedName>
        <fullName evidence="1">Uncharacterized protein</fullName>
    </submittedName>
</protein>
<keyword evidence="2" id="KW-1185">Reference proteome</keyword>
<gene>
    <name evidence="1" type="ORF">CPB84DRAFT_1849509</name>
</gene>
<dbReference type="AlphaFoldDB" id="A0A9P5TJN9"/>
<accession>A0A9P5TJN9</accession>
<evidence type="ECO:0000313" key="1">
    <source>
        <dbReference type="EMBL" id="KAF8888951.1"/>
    </source>
</evidence>
<reference evidence="1" key="1">
    <citation type="submission" date="2020-11" db="EMBL/GenBank/DDBJ databases">
        <authorList>
            <consortium name="DOE Joint Genome Institute"/>
            <person name="Ahrendt S."/>
            <person name="Riley R."/>
            <person name="Andreopoulos W."/>
            <person name="LaButti K."/>
            <person name="Pangilinan J."/>
            <person name="Ruiz-duenas F.J."/>
            <person name="Barrasa J.M."/>
            <person name="Sanchez-Garcia M."/>
            <person name="Camarero S."/>
            <person name="Miyauchi S."/>
            <person name="Serrano A."/>
            <person name="Linde D."/>
            <person name="Babiker R."/>
            <person name="Drula E."/>
            <person name="Ayuso-Fernandez I."/>
            <person name="Pacheco R."/>
            <person name="Padilla G."/>
            <person name="Ferreira P."/>
            <person name="Barriuso J."/>
            <person name="Kellner H."/>
            <person name="Castanera R."/>
            <person name="Alfaro M."/>
            <person name="Ramirez L."/>
            <person name="Pisabarro A.G."/>
            <person name="Kuo A."/>
            <person name="Tritt A."/>
            <person name="Lipzen A."/>
            <person name="He G."/>
            <person name="Yan M."/>
            <person name="Ng V."/>
            <person name="Cullen D."/>
            <person name="Martin F."/>
            <person name="Rosso M.-N."/>
            <person name="Henrissat B."/>
            <person name="Hibbett D."/>
            <person name="Martinez A.T."/>
            <person name="Grigoriev I.V."/>
        </authorList>
    </citation>
    <scope>NUCLEOTIDE SEQUENCE</scope>
    <source>
        <strain evidence="1">AH 44721</strain>
    </source>
</reference>
<evidence type="ECO:0000313" key="2">
    <source>
        <dbReference type="Proteomes" id="UP000724874"/>
    </source>
</evidence>
<sequence>MPSLSYLIPHQLTAYHFYVIIFYDSQRDLQGSVPAGEDPWEVWDHPLNSVLQKGHEELQLLVSHRKYGLPALYNLLNYLTMEYNIDSSLFENKVKQVLNAIQESIPNLTPDLVSAATMSESTLTTSMSGCNVATSGSSIGSLIDDPEIVVMNSSPINQSFFKLSH</sequence>
<comment type="caution">
    <text evidence="1">The sequence shown here is derived from an EMBL/GenBank/DDBJ whole genome shotgun (WGS) entry which is preliminary data.</text>
</comment>
<dbReference type="Proteomes" id="UP000724874">
    <property type="component" value="Unassembled WGS sequence"/>
</dbReference>
<proteinExistence type="predicted"/>
<organism evidence="1 2">
    <name type="scientific">Gymnopilus junonius</name>
    <name type="common">Spectacular rustgill mushroom</name>
    <name type="synonym">Gymnopilus spectabilis subsp. junonius</name>
    <dbReference type="NCBI Taxonomy" id="109634"/>
    <lineage>
        <taxon>Eukaryota</taxon>
        <taxon>Fungi</taxon>
        <taxon>Dikarya</taxon>
        <taxon>Basidiomycota</taxon>
        <taxon>Agaricomycotina</taxon>
        <taxon>Agaricomycetes</taxon>
        <taxon>Agaricomycetidae</taxon>
        <taxon>Agaricales</taxon>
        <taxon>Agaricineae</taxon>
        <taxon>Hymenogastraceae</taxon>
        <taxon>Gymnopilus</taxon>
    </lineage>
</organism>